<evidence type="ECO:0000313" key="1">
    <source>
        <dbReference type="EMBL" id="KZM21243.1"/>
    </source>
</evidence>
<dbReference type="EMBL" id="JYNV01000252">
    <property type="protein sequence ID" value="KZM21243.1"/>
    <property type="molecule type" value="Genomic_DNA"/>
</dbReference>
<protein>
    <submittedName>
        <fullName evidence="1">Uncharacterized protein</fullName>
    </submittedName>
</protein>
<comment type="caution">
    <text evidence="1">The sequence shown here is derived from an EMBL/GenBank/DDBJ whole genome shotgun (WGS) entry which is preliminary data.</text>
</comment>
<organism evidence="1 2">
    <name type="scientific">Didymella rabiei</name>
    <name type="common">Chickpea ascochyta blight fungus</name>
    <name type="synonym">Mycosphaerella rabiei</name>
    <dbReference type="NCBI Taxonomy" id="5454"/>
    <lineage>
        <taxon>Eukaryota</taxon>
        <taxon>Fungi</taxon>
        <taxon>Dikarya</taxon>
        <taxon>Ascomycota</taxon>
        <taxon>Pezizomycotina</taxon>
        <taxon>Dothideomycetes</taxon>
        <taxon>Pleosporomycetidae</taxon>
        <taxon>Pleosporales</taxon>
        <taxon>Pleosporineae</taxon>
        <taxon>Didymellaceae</taxon>
        <taxon>Ascochyta</taxon>
    </lineage>
</organism>
<dbReference type="Proteomes" id="UP000076837">
    <property type="component" value="Unassembled WGS sequence"/>
</dbReference>
<evidence type="ECO:0000313" key="2">
    <source>
        <dbReference type="Proteomes" id="UP000076837"/>
    </source>
</evidence>
<dbReference type="OrthoDB" id="5428890at2759"/>
<reference evidence="1 2" key="1">
    <citation type="journal article" date="2016" name="Sci. Rep.">
        <title>Draft genome sequencing and secretome analysis of fungal phytopathogen Ascochyta rabiei provides insight into the necrotrophic effector repertoire.</title>
        <authorList>
            <person name="Verma S."/>
            <person name="Gazara R.K."/>
            <person name="Nizam S."/>
            <person name="Parween S."/>
            <person name="Chattopadhyay D."/>
            <person name="Verma P.K."/>
        </authorList>
    </citation>
    <scope>NUCLEOTIDE SEQUENCE [LARGE SCALE GENOMIC DNA]</scope>
    <source>
        <strain evidence="1 2">ArDII</strain>
    </source>
</reference>
<proteinExistence type="predicted"/>
<accession>A0A163AKL4</accession>
<sequence>MLWTGVLTLGTTTANVKPHWTIVMAKTHRDILNLIHLFDNGASRESIKECLIAGASTHHRPNEDEMLDGAIDLAARLYLMVNVAAQVRMVSEQTRLEWTTGSLEVALQTHFQEPQVLDHMGLRLDPMFTVCNLERIAGIKIVPTDNLADHLRMVDRDGTLAVFHNVSFLKRHVSTVLPNELVAETLRTLSLLFPLNDQETQKWPKKRTNSLDLDKALAMCAPLKPHDREFEKVTFWHDRLVILKQAFDQSRPSTILQWWHDRRNGVQWYTFWVTIIVLCLTIFFGLVQSIGGALQVYKAFHPT</sequence>
<keyword evidence="2" id="KW-1185">Reference proteome</keyword>
<name>A0A163AKL4_DIDRA</name>
<gene>
    <name evidence="1" type="ORF">ST47_g7614</name>
</gene>
<dbReference type="AlphaFoldDB" id="A0A163AKL4"/>